<dbReference type="PANTHER" id="PTHR28072:SF1">
    <property type="entry name" value="CRUCIFORM CUTTING ENDONUCLEASE 1, MITOCHONDRIAL-RELATED"/>
    <property type="match status" value="1"/>
</dbReference>
<feature type="region of interest" description="Disordered" evidence="1">
    <location>
        <begin position="389"/>
        <end position="415"/>
    </location>
</feature>
<evidence type="ECO:0000313" key="3">
    <source>
        <dbReference type="EMBL" id="GJJ69111.1"/>
    </source>
</evidence>
<feature type="compositionally biased region" description="Low complexity" evidence="1">
    <location>
        <begin position="18"/>
        <end position="31"/>
    </location>
</feature>
<dbReference type="InterPro" id="IPR036397">
    <property type="entry name" value="RNaseH_sf"/>
</dbReference>
<dbReference type="GO" id="GO:0005739">
    <property type="term" value="C:mitochondrion"/>
    <property type="evidence" value="ECO:0007669"/>
    <property type="project" value="TreeGrafter"/>
</dbReference>
<dbReference type="GO" id="GO:0070336">
    <property type="term" value="F:flap-structured DNA binding"/>
    <property type="evidence" value="ECO:0007669"/>
    <property type="project" value="TreeGrafter"/>
</dbReference>
<accession>A0A9P3H2V9</accession>
<feature type="domain" description="Mitochondrial resolvase Ydc2 catalytic" evidence="2">
    <location>
        <begin position="69"/>
        <end position="375"/>
    </location>
</feature>
<comment type="caution">
    <text evidence="3">The sequence shown here is derived from an EMBL/GenBank/DDBJ whole genome shotgun (WGS) entry which is preliminary data.</text>
</comment>
<gene>
    <name evidence="3" type="ORF">EMPS_01457</name>
</gene>
<name>A0A9P3H2V9_9FUNG</name>
<dbReference type="GO" id="GO:0004520">
    <property type="term" value="F:DNA endonuclease activity"/>
    <property type="evidence" value="ECO:0007669"/>
    <property type="project" value="TreeGrafter"/>
</dbReference>
<protein>
    <recommendedName>
        <fullName evidence="2">Mitochondrial resolvase Ydc2 catalytic domain-containing protein</fullName>
    </recommendedName>
</protein>
<evidence type="ECO:0000259" key="2">
    <source>
        <dbReference type="Pfam" id="PF09159"/>
    </source>
</evidence>
<dbReference type="InterPro" id="IPR015242">
    <property type="entry name" value="Ydc2_cat"/>
</dbReference>
<dbReference type="OrthoDB" id="5552842at2759"/>
<proteinExistence type="predicted"/>
<reference evidence="3" key="1">
    <citation type="submission" date="2021-11" db="EMBL/GenBank/DDBJ databases">
        <authorList>
            <person name="Herlambang A."/>
            <person name="Guo Y."/>
            <person name="Takashima Y."/>
            <person name="Nishizawa T."/>
        </authorList>
    </citation>
    <scope>NUCLEOTIDE SEQUENCE</scope>
    <source>
        <strain evidence="3">E1425</strain>
    </source>
</reference>
<keyword evidence="4" id="KW-1185">Reference proteome</keyword>
<dbReference type="Pfam" id="PF09159">
    <property type="entry name" value="Ydc2-catalyt"/>
    <property type="match status" value="1"/>
</dbReference>
<evidence type="ECO:0000256" key="1">
    <source>
        <dbReference type="SAM" id="MobiDB-lite"/>
    </source>
</evidence>
<dbReference type="InterPro" id="IPR039197">
    <property type="entry name" value="Mrs1/Cce1"/>
</dbReference>
<evidence type="ECO:0000313" key="4">
    <source>
        <dbReference type="Proteomes" id="UP000827284"/>
    </source>
</evidence>
<feature type="compositionally biased region" description="Basic and acidic residues" evidence="1">
    <location>
        <begin position="404"/>
        <end position="415"/>
    </location>
</feature>
<dbReference type="AlphaFoldDB" id="A0A9P3H2V9"/>
<feature type="compositionally biased region" description="Basic residues" evidence="1">
    <location>
        <begin position="394"/>
        <end position="403"/>
    </location>
</feature>
<dbReference type="EMBL" id="BQFW01000002">
    <property type="protein sequence ID" value="GJJ69111.1"/>
    <property type="molecule type" value="Genomic_DNA"/>
</dbReference>
<dbReference type="Proteomes" id="UP000827284">
    <property type="component" value="Unassembled WGS sequence"/>
</dbReference>
<organism evidence="3 4">
    <name type="scientific">Entomortierella parvispora</name>
    <dbReference type="NCBI Taxonomy" id="205924"/>
    <lineage>
        <taxon>Eukaryota</taxon>
        <taxon>Fungi</taxon>
        <taxon>Fungi incertae sedis</taxon>
        <taxon>Mucoromycota</taxon>
        <taxon>Mortierellomycotina</taxon>
        <taxon>Mortierellomycetes</taxon>
        <taxon>Mortierellales</taxon>
        <taxon>Mortierellaceae</taxon>
        <taxon>Entomortierella</taxon>
    </lineage>
</organism>
<dbReference type="Gene3D" id="3.30.420.10">
    <property type="entry name" value="Ribonuclease H-like superfamily/Ribonuclease H"/>
    <property type="match status" value="1"/>
</dbReference>
<dbReference type="SUPFAM" id="SSF53098">
    <property type="entry name" value="Ribonuclease H-like"/>
    <property type="match status" value="1"/>
</dbReference>
<dbReference type="GO" id="GO:0000402">
    <property type="term" value="F:crossed form four-way junction DNA binding"/>
    <property type="evidence" value="ECO:0007669"/>
    <property type="project" value="TreeGrafter"/>
</dbReference>
<dbReference type="PANTHER" id="PTHR28072">
    <property type="entry name" value="CRUCIFORM CUTTING ENDONUCLEASE 1, MITOCHONDRIAL-RELATED"/>
    <property type="match status" value="1"/>
</dbReference>
<dbReference type="GO" id="GO:0000403">
    <property type="term" value="F:Y-form DNA binding"/>
    <property type="evidence" value="ECO:0007669"/>
    <property type="project" value="TreeGrafter"/>
</dbReference>
<reference evidence="3" key="2">
    <citation type="journal article" date="2022" name="Microbiol. Resour. Announc.">
        <title>Whole-Genome Sequence of Entomortierella parvispora E1425, a Mucoromycotan Fungus Associated with Burkholderiaceae-Related Endosymbiotic Bacteria.</title>
        <authorList>
            <person name="Herlambang A."/>
            <person name="Guo Y."/>
            <person name="Takashima Y."/>
            <person name="Narisawa K."/>
            <person name="Ohta H."/>
            <person name="Nishizawa T."/>
        </authorList>
    </citation>
    <scope>NUCLEOTIDE SEQUENCE</scope>
    <source>
        <strain evidence="3">E1425</strain>
    </source>
</reference>
<dbReference type="InterPro" id="IPR012337">
    <property type="entry name" value="RNaseH-like_sf"/>
</dbReference>
<feature type="region of interest" description="Disordered" evidence="1">
    <location>
        <begin position="1"/>
        <end position="44"/>
    </location>
</feature>
<sequence length="415" mass="46231">MGQVDSIHQTGELALPCSSSTSSSAETIITPPTSPSPLAGESKESLPSLLHYNPQQRRAIQDHILPESIISIDIGIRNLAWVELSKEGEILRWSVVDLLAPDECNNGTEPLEELPSTAAAKESVEAKDSQSRMTLMAAEMKGTVVKKSRLRKKTTAPLVEAAPYDPHLVAVRLDKALNDILPESTSSRAPQKIVIERQRYRSGGLPEILDSTIRCAVIEGMIHCWVTAWNNRNRQRTLRPLENLNGHQGNIQMDHKDDVFIEVVPPKSVAQWWGIGQVGAIRASSLTKTAGEQDLLKKRTLPSISYQTKKKQSVALVNEWLDSESADLSTTIPSEPSRFRVWCTSAMKAWFGAEKKKDDLSDCLLQAVAWYEWRSRAIQEALDWSTAEPVEKKAKVKKVPRKSKKDDEKTRATNK</sequence>